<evidence type="ECO:0000313" key="5">
    <source>
        <dbReference type="EMBL" id="MFC6045378.1"/>
    </source>
</evidence>
<dbReference type="SMART" id="SM00342">
    <property type="entry name" value="HTH_ARAC"/>
    <property type="match status" value="1"/>
</dbReference>
<dbReference type="Proteomes" id="UP001596135">
    <property type="component" value="Unassembled WGS sequence"/>
</dbReference>
<keyword evidence="2" id="KW-0238">DNA-binding</keyword>
<evidence type="ECO:0000256" key="1">
    <source>
        <dbReference type="ARBA" id="ARBA00023015"/>
    </source>
</evidence>
<dbReference type="EMBL" id="JBHSRJ010000009">
    <property type="protein sequence ID" value="MFC6045378.1"/>
    <property type="molecule type" value="Genomic_DNA"/>
</dbReference>
<reference evidence="6" key="1">
    <citation type="journal article" date="2019" name="Int. J. Syst. Evol. Microbiol.">
        <title>The Global Catalogue of Microorganisms (GCM) 10K type strain sequencing project: providing services to taxonomists for standard genome sequencing and annotation.</title>
        <authorList>
            <consortium name="The Broad Institute Genomics Platform"/>
            <consortium name="The Broad Institute Genome Sequencing Center for Infectious Disease"/>
            <person name="Wu L."/>
            <person name="Ma J."/>
        </authorList>
    </citation>
    <scope>NUCLEOTIDE SEQUENCE [LARGE SCALE GENOMIC DNA]</scope>
    <source>
        <strain evidence="6">CCUG 54522</strain>
    </source>
</reference>
<dbReference type="InterPro" id="IPR009057">
    <property type="entry name" value="Homeodomain-like_sf"/>
</dbReference>
<proteinExistence type="predicted"/>
<evidence type="ECO:0000313" key="6">
    <source>
        <dbReference type="Proteomes" id="UP001596135"/>
    </source>
</evidence>
<dbReference type="InterPro" id="IPR018060">
    <property type="entry name" value="HTH_AraC"/>
</dbReference>
<dbReference type="Pfam" id="PF12625">
    <property type="entry name" value="Arabinose_bd"/>
    <property type="match status" value="1"/>
</dbReference>
<keyword evidence="6" id="KW-1185">Reference proteome</keyword>
<sequence>MPSGTGFEDAAVRGWDFPRAVAGVTLLVEHAREHGVPDRVTLDGSGLAAGDLASATEVTAAQELRVVRNLRARLGEVGPDVGRRYRAATFGALGYALLASRTVHKAMNVALRFLDLSHTFAIPQAELDGDRVHVVVDGAGLPADVRRFLVERDAAAIRAVLVELAGVAVSGRDDGTSRVLSFDVAELDRPLTHAGPSSLAACEAACRDVVERRRELPGFAGQVRVLVTQRLPSGAPMGAVAGALGVSERTLRRRLAADGTSYQQLLDEVRGSMAEELIGTGRLSVEEVGLRLGYAEATSFIAAHRRWTGETPGARARRRDAT</sequence>
<name>A0ABW1LQI3_9ACTN</name>
<dbReference type="Gene3D" id="1.10.10.60">
    <property type="entry name" value="Homeodomain-like"/>
    <property type="match status" value="1"/>
</dbReference>
<gene>
    <name evidence="5" type="ORF">ACFPYL_19995</name>
</gene>
<feature type="domain" description="HTH araC/xylS-type" evidence="4">
    <location>
        <begin position="221"/>
        <end position="318"/>
    </location>
</feature>
<accession>A0ABW1LQI3</accession>
<dbReference type="PROSITE" id="PS01124">
    <property type="entry name" value="HTH_ARAC_FAMILY_2"/>
    <property type="match status" value="1"/>
</dbReference>
<comment type="caution">
    <text evidence="5">The sequence shown here is derived from an EMBL/GenBank/DDBJ whole genome shotgun (WGS) entry which is preliminary data.</text>
</comment>
<dbReference type="RefSeq" id="WP_379158481.1">
    <property type="nucleotide sequence ID" value="NZ_JBHSRJ010000009.1"/>
</dbReference>
<evidence type="ECO:0000256" key="2">
    <source>
        <dbReference type="ARBA" id="ARBA00023125"/>
    </source>
</evidence>
<evidence type="ECO:0000256" key="3">
    <source>
        <dbReference type="ARBA" id="ARBA00023163"/>
    </source>
</evidence>
<dbReference type="PANTHER" id="PTHR47894:SF1">
    <property type="entry name" value="HTH-TYPE TRANSCRIPTIONAL REGULATOR VQSM"/>
    <property type="match status" value="1"/>
</dbReference>
<dbReference type="InterPro" id="IPR032687">
    <property type="entry name" value="AraC-type_N"/>
</dbReference>
<dbReference type="Pfam" id="PF12833">
    <property type="entry name" value="HTH_18"/>
    <property type="match status" value="1"/>
</dbReference>
<keyword evidence="3" id="KW-0804">Transcription</keyword>
<dbReference type="SUPFAM" id="SSF46689">
    <property type="entry name" value="Homeodomain-like"/>
    <property type="match status" value="1"/>
</dbReference>
<keyword evidence="1" id="KW-0805">Transcription regulation</keyword>
<evidence type="ECO:0000259" key="4">
    <source>
        <dbReference type="PROSITE" id="PS01124"/>
    </source>
</evidence>
<protein>
    <submittedName>
        <fullName evidence="5">AraC family transcriptional regulator ligand-binding domain-containing protein</fullName>
    </submittedName>
</protein>
<dbReference type="PANTHER" id="PTHR47894">
    <property type="entry name" value="HTH-TYPE TRANSCRIPTIONAL REGULATOR GADX"/>
    <property type="match status" value="1"/>
</dbReference>
<organism evidence="5 6">
    <name type="scientific">Nocardioides hankookensis</name>
    <dbReference type="NCBI Taxonomy" id="443157"/>
    <lineage>
        <taxon>Bacteria</taxon>
        <taxon>Bacillati</taxon>
        <taxon>Actinomycetota</taxon>
        <taxon>Actinomycetes</taxon>
        <taxon>Propionibacteriales</taxon>
        <taxon>Nocardioidaceae</taxon>
        <taxon>Nocardioides</taxon>
    </lineage>
</organism>